<protein>
    <submittedName>
        <fullName evidence="1">Uncharacterized protein</fullName>
    </submittedName>
</protein>
<gene>
    <name evidence="1" type="ORF">LCGC14_2704480</name>
</gene>
<feature type="non-terminal residue" evidence="1">
    <location>
        <position position="1"/>
    </location>
</feature>
<comment type="caution">
    <text evidence="1">The sequence shown here is derived from an EMBL/GenBank/DDBJ whole genome shotgun (WGS) entry which is preliminary data.</text>
</comment>
<accession>A0A0F9C6K1</accession>
<sequence length="47" mass="5445">GLKHSQPCLLFYRPSNCDELPELVMGYAQGYKTYHLCYGYIVAYHMA</sequence>
<name>A0A0F9C6K1_9ZZZZ</name>
<dbReference type="AlphaFoldDB" id="A0A0F9C6K1"/>
<organism evidence="1">
    <name type="scientific">marine sediment metagenome</name>
    <dbReference type="NCBI Taxonomy" id="412755"/>
    <lineage>
        <taxon>unclassified sequences</taxon>
        <taxon>metagenomes</taxon>
        <taxon>ecological metagenomes</taxon>
    </lineage>
</organism>
<dbReference type="EMBL" id="LAZR01048280">
    <property type="protein sequence ID" value="KKK92281.1"/>
    <property type="molecule type" value="Genomic_DNA"/>
</dbReference>
<evidence type="ECO:0000313" key="1">
    <source>
        <dbReference type="EMBL" id="KKK92281.1"/>
    </source>
</evidence>
<proteinExistence type="predicted"/>
<reference evidence="1" key="1">
    <citation type="journal article" date="2015" name="Nature">
        <title>Complex archaea that bridge the gap between prokaryotes and eukaryotes.</title>
        <authorList>
            <person name="Spang A."/>
            <person name="Saw J.H."/>
            <person name="Jorgensen S.L."/>
            <person name="Zaremba-Niedzwiedzka K."/>
            <person name="Martijn J."/>
            <person name="Lind A.E."/>
            <person name="van Eijk R."/>
            <person name="Schleper C."/>
            <person name="Guy L."/>
            <person name="Ettema T.J."/>
        </authorList>
    </citation>
    <scope>NUCLEOTIDE SEQUENCE</scope>
</reference>